<dbReference type="EMBL" id="BAAABW010000016">
    <property type="protein sequence ID" value="GAA0350924.1"/>
    <property type="molecule type" value="Genomic_DNA"/>
</dbReference>
<comment type="caution">
    <text evidence="3">The sequence shown here is derived from an EMBL/GenBank/DDBJ whole genome shotgun (WGS) entry which is preliminary data.</text>
</comment>
<evidence type="ECO:0000256" key="1">
    <source>
        <dbReference type="ARBA" id="ARBA00022729"/>
    </source>
</evidence>
<dbReference type="Gene3D" id="2.40.10.10">
    <property type="entry name" value="Trypsin-like serine proteases"/>
    <property type="match status" value="2"/>
</dbReference>
<dbReference type="InterPro" id="IPR043504">
    <property type="entry name" value="Peptidase_S1_PA_chymotrypsin"/>
</dbReference>
<dbReference type="InterPro" id="IPR009003">
    <property type="entry name" value="Peptidase_S1_PA"/>
</dbReference>
<feature type="compositionally biased region" description="Low complexity" evidence="2">
    <location>
        <begin position="77"/>
        <end position="87"/>
    </location>
</feature>
<proteinExistence type="predicted"/>
<dbReference type="Pfam" id="PF13365">
    <property type="entry name" value="Trypsin_2"/>
    <property type="match status" value="1"/>
</dbReference>
<keyword evidence="4" id="KW-1185">Reference proteome</keyword>
<dbReference type="SUPFAM" id="SSF50494">
    <property type="entry name" value="Trypsin-like serine proteases"/>
    <property type="match status" value="1"/>
</dbReference>
<dbReference type="Proteomes" id="UP001500063">
    <property type="component" value="Unassembled WGS sequence"/>
</dbReference>
<reference evidence="3 4" key="1">
    <citation type="journal article" date="2019" name="Int. J. Syst. Evol. Microbiol.">
        <title>The Global Catalogue of Microorganisms (GCM) 10K type strain sequencing project: providing services to taxonomists for standard genome sequencing and annotation.</title>
        <authorList>
            <consortium name="The Broad Institute Genomics Platform"/>
            <consortium name="The Broad Institute Genome Sequencing Center for Infectious Disease"/>
            <person name="Wu L."/>
            <person name="Ma J."/>
        </authorList>
    </citation>
    <scope>NUCLEOTIDE SEQUENCE [LARGE SCALE GENOMIC DNA]</scope>
    <source>
        <strain evidence="3 4">JCM 4565</strain>
    </source>
</reference>
<evidence type="ECO:0000256" key="2">
    <source>
        <dbReference type="SAM" id="MobiDB-lite"/>
    </source>
</evidence>
<evidence type="ECO:0000313" key="4">
    <source>
        <dbReference type="Proteomes" id="UP001500063"/>
    </source>
</evidence>
<dbReference type="PANTHER" id="PTHR15462">
    <property type="entry name" value="SERINE PROTEASE"/>
    <property type="match status" value="1"/>
</dbReference>
<dbReference type="InterPro" id="IPR018114">
    <property type="entry name" value="TRYPSIN_HIS"/>
</dbReference>
<dbReference type="PROSITE" id="PS00134">
    <property type="entry name" value="TRYPSIN_HIS"/>
    <property type="match status" value="1"/>
</dbReference>
<dbReference type="InterPro" id="IPR050966">
    <property type="entry name" value="Glutamyl_endopeptidase"/>
</dbReference>
<feature type="region of interest" description="Disordered" evidence="2">
    <location>
        <begin position="71"/>
        <end position="103"/>
    </location>
</feature>
<sequence length="313" mass="32085">MRLNVRGPGPAALSALIATVLALGAIALMVAKHGVATGTPVAEGDASGHYAQPEAEGDAASKALLAAVRTGPPAAPAPQDARAALPARTDPLPASEPLEASAIKPSPAVGPLFYTGQGAPGHGCTASVVHSPRGDLVLTAAHCVHQDGFRTDIAFAPGYHDGEAPYGVWVPTSVDIDPEWAADRDPDHDVAFLRVRRVGDSTPIERVTGAEKLGLKPAARRAARLIGYPADRDTPVACQNATDSHSPTQLRFDCRGLTNGTSGGPMLTDVDPATGLGMVAGVVGGYQEGGDDETSYSAYFGDNVAALYRRATS</sequence>
<accession>A0ABN0WZ48</accession>
<evidence type="ECO:0000313" key="3">
    <source>
        <dbReference type="EMBL" id="GAA0350924.1"/>
    </source>
</evidence>
<dbReference type="RefSeq" id="WP_344118262.1">
    <property type="nucleotide sequence ID" value="NZ_BAAABW010000016.1"/>
</dbReference>
<protein>
    <recommendedName>
        <fullName evidence="5">Serine protease</fullName>
    </recommendedName>
</protein>
<gene>
    <name evidence="3" type="ORF">GCM10010319_29880</name>
</gene>
<keyword evidence="1" id="KW-0732">Signal</keyword>
<organism evidence="3 4">
    <name type="scientific">Streptomyces blastmyceticus</name>
    <dbReference type="NCBI Taxonomy" id="68180"/>
    <lineage>
        <taxon>Bacteria</taxon>
        <taxon>Bacillati</taxon>
        <taxon>Actinomycetota</taxon>
        <taxon>Actinomycetes</taxon>
        <taxon>Kitasatosporales</taxon>
        <taxon>Streptomycetaceae</taxon>
        <taxon>Streptomyces</taxon>
    </lineage>
</organism>
<name>A0ABN0WZ48_9ACTN</name>
<evidence type="ECO:0008006" key="5">
    <source>
        <dbReference type="Google" id="ProtNLM"/>
    </source>
</evidence>